<reference evidence="1 2" key="1">
    <citation type="journal article" date="2016" name="Nat. Commun.">
        <title>Thousands of microbial genomes shed light on interconnected biogeochemical processes in an aquifer system.</title>
        <authorList>
            <person name="Anantharaman K."/>
            <person name="Brown C.T."/>
            <person name="Hug L.A."/>
            <person name="Sharon I."/>
            <person name="Castelle C.J."/>
            <person name="Probst A.J."/>
            <person name="Thomas B.C."/>
            <person name="Singh A."/>
            <person name="Wilkins M.J."/>
            <person name="Karaoz U."/>
            <person name="Brodie E.L."/>
            <person name="Williams K.H."/>
            <person name="Hubbard S.S."/>
            <person name="Banfield J.F."/>
        </authorList>
    </citation>
    <scope>NUCLEOTIDE SEQUENCE [LARGE SCALE GENOMIC DNA]</scope>
</reference>
<accession>A0A1F8GRL2</accession>
<dbReference type="STRING" id="1802701.A3A33_03975"/>
<gene>
    <name evidence="1" type="ORF">A3A33_03975</name>
</gene>
<protein>
    <submittedName>
        <fullName evidence="1">Uncharacterized protein</fullName>
    </submittedName>
</protein>
<dbReference type="AlphaFoldDB" id="A0A1F8GRL2"/>
<comment type="caution">
    <text evidence="1">The sequence shown here is derived from an EMBL/GenBank/DDBJ whole genome shotgun (WGS) entry which is preliminary data.</text>
</comment>
<sequence length="425" mass="49878">MAFISDIFGFMLHSIQPFGWVFYAATAMISCWLMKDAWMAYREEVYKHGIVWTLVEIKIPRETMRGAKAMDQFLAGIYNLRNDPVGLKETYWDGEITRWFSFEIVGSQRTTRLFARLPKFLLHPFVSAFYAQYPDIEIYETEEDYIDAYPKTYQELKAKGFEMYGLEIAQSKNRAYSLRTYTDYETKVGDEKGRIIDPMASIVEIIGRLKPDETVWLQFEAIPDTIGAWIKDADHIIKKMKETSPGEHQSKDSSTPFRLRFRTQGEEKTLERVEDKKGKAIFETTIRCIYFAPKAIFNQDLPNRGVFGYIAQLNDDDQRVKKVNRVRTKVEWEGFPPLIFRFRRLFWKRVAMYDEYRKRFIPAKTIVGKILNSYWLRLCFFHEPMILSSAELATMFHIPTNVVLTAATMERIESKKLSAPSNLPR</sequence>
<evidence type="ECO:0000313" key="2">
    <source>
        <dbReference type="Proteomes" id="UP000179047"/>
    </source>
</evidence>
<evidence type="ECO:0000313" key="1">
    <source>
        <dbReference type="EMBL" id="OGN28067.1"/>
    </source>
</evidence>
<proteinExistence type="predicted"/>
<organism evidence="1 2">
    <name type="scientific">Candidatus Yanofskybacteria bacterium RIFCSPLOWO2_01_FULL_49_25</name>
    <dbReference type="NCBI Taxonomy" id="1802701"/>
    <lineage>
        <taxon>Bacteria</taxon>
        <taxon>Candidatus Yanofskyibacteriota</taxon>
    </lineage>
</organism>
<dbReference type="EMBL" id="MGKP01000024">
    <property type="protein sequence ID" value="OGN28067.1"/>
    <property type="molecule type" value="Genomic_DNA"/>
</dbReference>
<name>A0A1F8GRL2_9BACT</name>
<dbReference type="Proteomes" id="UP000179047">
    <property type="component" value="Unassembled WGS sequence"/>
</dbReference>